<proteinExistence type="inferred from homology"/>
<organism evidence="11 12">
    <name type="scientific">Eremothecium sinecaudum</name>
    <dbReference type="NCBI Taxonomy" id="45286"/>
    <lineage>
        <taxon>Eukaryota</taxon>
        <taxon>Fungi</taxon>
        <taxon>Dikarya</taxon>
        <taxon>Ascomycota</taxon>
        <taxon>Saccharomycotina</taxon>
        <taxon>Saccharomycetes</taxon>
        <taxon>Saccharomycetales</taxon>
        <taxon>Saccharomycetaceae</taxon>
        <taxon>Eremothecium</taxon>
    </lineage>
</organism>
<evidence type="ECO:0000256" key="8">
    <source>
        <dbReference type="ARBA" id="ARBA00035465"/>
    </source>
</evidence>
<keyword evidence="12" id="KW-1185">Reference proteome</keyword>
<dbReference type="NCBIfam" id="TIGR00062">
    <property type="entry name" value="L27"/>
    <property type="match status" value="1"/>
</dbReference>
<comment type="similarity">
    <text evidence="2">Belongs to the bacterial ribosomal protein bL27 family.</text>
</comment>
<evidence type="ECO:0000256" key="6">
    <source>
        <dbReference type="ARBA" id="ARBA00023274"/>
    </source>
</evidence>
<dbReference type="RefSeq" id="XP_017987027.1">
    <property type="nucleotide sequence ID" value="XM_018131085.1"/>
</dbReference>
<dbReference type="STRING" id="45286.A0A0X8HRC1"/>
<evidence type="ECO:0000256" key="2">
    <source>
        <dbReference type="ARBA" id="ARBA00010797"/>
    </source>
</evidence>
<dbReference type="Pfam" id="PF18471">
    <property type="entry name" value="Ribosomal_L27_C"/>
    <property type="match status" value="1"/>
</dbReference>
<dbReference type="PANTHER" id="PTHR15893:SF0">
    <property type="entry name" value="LARGE RIBOSOMAL SUBUNIT PROTEIN BL27M"/>
    <property type="match status" value="1"/>
</dbReference>
<dbReference type="SUPFAM" id="SSF110324">
    <property type="entry name" value="Ribosomal L27 protein-like"/>
    <property type="match status" value="1"/>
</dbReference>
<name>A0A0X8HRC1_9SACH</name>
<evidence type="ECO:0000313" key="12">
    <source>
        <dbReference type="Proteomes" id="UP000243052"/>
    </source>
</evidence>
<dbReference type="InterPro" id="IPR001684">
    <property type="entry name" value="Ribosomal_bL27"/>
</dbReference>
<protein>
    <recommendedName>
        <fullName evidence="7">Large ribosomal subunit protein bL27m</fullName>
    </recommendedName>
    <alternativeName>
        <fullName evidence="8">54S ribosomal protein L2, mitochondrial</fullName>
    </alternativeName>
</protein>
<dbReference type="GeneID" id="28723263"/>
<dbReference type="GO" id="GO:0005762">
    <property type="term" value="C:mitochondrial large ribosomal subunit"/>
    <property type="evidence" value="ECO:0007669"/>
    <property type="project" value="TreeGrafter"/>
</dbReference>
<keyword evidence="6" id="KW-0687">Ribonucleoprotein</keyword>
<keyword evidence="5" id="KW-0496">Mitochondrion</keyword>
<feature type="compositionally biased region" description="Basic and acidic residues" evidence="9">
    <location>
        <begin position="33"/>
        <end position="49"/>
    </location>
</feature>
<dbReference type="GO" id="GO:0006412">
    <property type="term" value="P:translation"/>
    <property type="evidence" value="ECO:0007669"/>
    <property type="project" value="InterPro"/>
</dbReference>
<keyword evidence="4" id="KW-0689">Ribosomal protein</keyword>
<evidence type="ECO:0000259" key="10">
    <source>
        <dbReference type="Pfam" id="PF18471"/>
    </source>
</evidence>
<sequence>MSLWNQVTKWQLHLSPFIQVRTATKRAAGSRTSMKDSAGRRLGPKKSEGEAVSTGQIIMRQRGTKFYPGENVGIGKDHTIFALEPGFVRYYMDPFHPKRKFIGVALAPNVRLPTPHFDQRMRRFGRYMLTDPVEAAKEEAALPRKTFLMKDKVLEAQQAREQRRQELMNEFERILNSELQIVLEGEALDFAKKYLLRVRSALKNGFEVSDAQFNSLYFLEQELKLLGCADEKLQLLKTTVEHLNKSTSFDNKLVLTRFISEEEKLAWKKKAIEQLGALDRSSKSFKNDALNILADASKYLSLSQEVLMRRQYLKQVLPETMALAPKEGKNTHTLRRYNYEKRSVDVVIRSKDAYFSKL</sequence>
<evidence type="ECO:0000313" key="11">
    <source>
        <dbReference type="EMBL" id="AMD20031.1"/>
    </source>
</evidence>
<dbReference type="FunFam" id="2.40.50.100:FF:000042">
    <property type="entry name" value="50S ribosomal protein L27"/>
    <property type="match status" value="1"/>
</dbReference>
<reference evidence="11 12" key="1">
    <citation type="submission" date="2016-01" db="EMBL/GenBank/DDBJ databases">
        <title>Genome sequence of the yeast Holleya sinecauda.</title>
        <authorList>
            <person name="Dietrich F.S."/>
        </authorList>
    </citation>
    <scope>NUCLEOTIDE SEQUENCE [LARGE SCALE GENOMIC DNA]</scope>
    <source>
        <strain evidence="11 12">ATCC 58844</strain>
    </source>
</reference>
<dbReference type="PRINTS" id="PR00063">
    <property type="entry name" value="RIBOSOMALL27"/>
</dbReference>
<dbReference type="PROSITE" id="PS00831">
    <property type="entry name" value="RIBOSOMAL_L27"/>
    <property type="match status" value="1"/>
</dbReference>
<comment type="subcellular location">
    <subcellularLocation>
        <location evidence="1">Mitochondrion</location>
    </subcellularLocation>
</comment>
<dbReference type="Proteomes" id="UP000243052">
    <property type="component" value="Chromosome iii"/>
</dbReference>
<evidence type="ECO:0000256" key="7">
    <source>
        <dbReference type="ARBA" id="ARBA00035267"/>
    </source>
</evidence>
<dbReference type="OrthoDB" id="1867012at2759"/>
<dbReference type="AlphaFoldDB" id="A0A0X8HRC1"/>
<evidence type="ECO:0000256" key="9">
    <source>
        <dbReference type="SAM" id="MobiDB-lite"/>
    </source>
</evidence>
<evidence type="ECO:0000256" key="3">
    <source>
        <dbReference type="ARBA" id="ARBA00022946"/>
    </source>
</evidence>
<dbReference type="EMBL" id="CP014243">
    <property type="protein sequence ID" value="AMD20031.1"/>
    <property type="molecule type" value="Genomic_DNA"/>
</dbReference>
<evidence type="ECO:0000256" key="5">
    <source>
        <dbReference type="ARBA" id="ARBA00023128"/>
    </source>
</evidence>
<evidence type="ECO:0000256" key="4">
    <source>
        <dbReference type="ARBA" id="ARBA00022980"/>
    </source>
</evidence>
<feature type="domain" description="Large ribosomal subunit protein bL27m C-terminal" evidence="10">
    <location>
        <begin position="130"/>
        <end position="358"/>
    </location>
</feature>
<dbReference type="PANTHER" id="PTHR15893">
    <property type="entry name" value="RIBOSOMAL PROTEIN L27"/>
    <property type="match status" value="1"/>
</dbReference>
<keyword evidence="3" id="KW-0809">Transit peptide</keyword>
<dbReference type="InterPro" id="IPR041244">
    <property type="entry name" value="Ribosomal_bL27m_C"/>
</dbReference>
<gene>
    <name evidence="11" type="ORF">AW171_hschr31900</name>
</gene>
<accession>A0A0X8HRC1</accession>
<evidence type="ECO:0000256" key="1">
    <source>
        <dbReference type="ARBA" id="ARBA00004173"/>
    </source>
</evidence>
<dbReference type="Pfam" id="PF01016">
    <property type="entry name" value="Ribosomal_L27"/>
    <property type="match status" value="1"/>
</dbReference>
<dbReference type="InterPro" id="IPR018261">
    <property type="entry name" value="Ribosomal_bL27_CS"/>
</dbReference>
<feature type="region of interest" description="Disordered" evidence="9">
    <location>
        <begin position="25"/>
        <end position="53"/>
    </location>
</feature>
<dbReference type="GO" id="GO:0003735">
    <property type="term" value="F:structural constituent of ribosome"/>
    <property type="evidence" value="ECO:0007669"/>
    <property type="project" value="InterPro"/>
</dbReference>
<dbReference type="Gene3D" id="2.40.50.100">
    <property type="match status" value="1"/>
</dbReference>